<dbReference type="Gene3D" id="3.30.300.130">
    <property type="entry name" value="Fe-S cluster assembly (FSCA)"/>
    <property type="match status" value="1"/>
</dbReference>
<dbReference type="InterPro" id="IPR034904">
    <property type="entry name" value="FSCA_dom_sf"/>
</dbReference>
<evidence type="ECO:0000259" key="1">
    <source>
        <dbReference type="Pfam" id="PF01883"/>
    </source>
</evidence>
<dbReference type="SUPFAM" id="SSF117916">
    <property type="entry name" value="Fe-S cluster assembly (FSCA) domain-like"/>
    <property type="match status" value="1"/>
</dbReference>
<organism evidence="2 3">
    <name type="scientific">Candidatus Obscuribacter phosphatis</name>
    <dbReference type="NCBI Taxonomy" id="1906157"/>
    <lineage>
        <taxon>Bacteria</taxon>
        <taxon>Bacillati</taxon>
        <taxon>Candidatus Melainabacteria</taxon>
        <taxon>Candidatus Obscuribacterales</taxon>
        <taxon>Candidatus Obscuribacteraceae</taxon>
        <taxon>Candidatus Obscuribacter</taxon>
    </lineage>
</organism>
<name>A0A8J7TLB5_9BACT</name>
<dbReference type="Pfam" id="PF01883">
    <property type="entry name" value="FeS_assembly_P"/>
    <property type="match status" value="1"/>
</dbReference>
<evidence type="ECO:0000313" key="3">
    <source>
        <dbReference type="Proteomes" id="UP000664277"/>
    </source>
</evidence>
<evidence type="ECO:0000313" key="2">
    <source>
        <dbReference type="EMBL" id="MBN8658843.1"/>
    </source>
</evidence>
<feature type="domain" description="MIP18 family-like" evidence="1">
    <location>
        <begin position="9"/>
        <end position="78"/>
    </location>
</feature>
<proteinExistence type="predicted"/>
<dbReference type="PANTHER" id="PTHR42831">
    <property type="entry name" value="FE-S PROTEIN MATURATION AUXILIARY FACTOR YITW"/>
    <property type="match status" value="1"/>
</dbReference>
<dbReference type="PANTHER" id="PTHR42831:SF1">
    <property type="entry name" value="FE-S PROTEIN MATURATION AUXILIARY FACTOR YITW"/>
    <property type="match status" value="1"/>
</dbReference>
<accession>A0A8J7TLB5</accession>
<dbReference type="InterPro" id="IPR002744">
    <property type="entry name" value="MIP18-like"/>
</dbReference>
<dbReference type="Proteomes" id="UP000664277">
    <property type="component" value="Unassembled WGS sequence"/>
</dbReference>
<gene>
    <name evidence="2" type="ORF">J0M35_00660</name>
</gene>
<dbReference type="EMBL" id="JAFLCK010000001">
    <property type="protein sequence ID" value="MBN8658843.1"/>
    <property type="molecule type" value="Genomic_DNA"/>
</dbReference>
<dbReference type="InterPro" id="IPR052339">
    <property type="entry name" value="Fe-S_Maturation_MIP18"/>
</dbReference>
<protein>
    <submittedName>
        <fullName evidence="2">Metal-sulfur cluster assembly factor</fullName>
    </submittedName>
</protein>
<reference evidence="2" key="1">
    <citation type="submission" date="2021-02" db="EMBL/GenBank/DDBJ databases">
        <title>Genome-Resolved Metagenomics of a Microbial Community Performing Photosynthetic Biological Nutrient Removal.</title>
        <authorList>
            <person name="Mcdaniel E.A."/>
        </authorList>
    </citation>
    <scope>NUCLEOTIDE SEQUENCE</scope>
    <source>
        <strain evidence="2">UWPOB_OBS1</strain>
    </source>
</reference>
<sequence>MATTLQEDLVYECLREVVDPELGISVVDLGLIYEVKIDNNNVVVKMTLTSPGCPVGAVIQAQCHQAVKKLPWVKEVNVQLVWSPRWDPKTMASEEAKMDLGIL</sequence>
<comment type="caution">
    <text evidence="2">The sequence shown here is derived from an EMBL/GenBank/DDBJ whole genome shotgun (WGS) entry which is preliminary data.</text>
</comment>
<dbReference type="AlphaFoldDB" id="A0A8J7TLB5"/>